<evidence type="ECO:0008006" key="9">
    <source>
        <dbReference type="Google" id="ProtNLM"/>
    </source>
</evidence>
<dbReference type="PROSITE" id="PS51294">
    <property type="entry name" value="HTH_MYB"/>
    <property type="match status" value="1"/>
</dbReference>
<feature type="domain" description="Myb-like" evidence="5">
    <location>
        <begin position="42"/>
        <end position="97"/>
    </location>
</feature>
<evidence type="ECO:0000256" key="2">
    <source>
        <dbReference type="ARBA" id="ARBA00023163"/>
    </source>
</evidence>
<dbReference type="PANTHER" id="PTHR43952:SF75">
    <property type="entry name" value="PROTEIN RADIALIS-LIKE 6"/>
    <property type="match status" value="1"/>
</dbReference>
<feature type="region of interest" description="Disordered" evidence="4">
    <location>
        <begin position="268"/>
        <end position="322"/>
    </location>
</feature>
<feature type="region of interest" description="Disordered" evidence="4">
    <location>
        <begin position="343"/>
        <end position="460"/>
    </location>
</feature>
<dbReference type="InterPro" id="IPR001005">
    <property type="entry name" value="SANT/Myb"/>
</dbReference>
<evidence type="ECO:0000259" key="5">
    <source>
        <dbReference type="PROSITE" id="PS50090"/>
    </source>
</evidence>
<keyword evidence="3" id="KW-0539">Nucleus</keyword>
<protein>
    <recommendedName>
        <fullName evidence="9">Myb-like domain-containing protein</fullName>
    </recommendedName>
</protein>
<reference evidence="8" key="1">
    <citation type="journal article" date="2006" name="Science">
        <title>Phytophthora genome sequences uncover evolutionary origins and mechanisms of pathogenesis.</title>
        <authorList>
            <person name="Tyler B.M."/>
            <person name="Tripathy S."/>
            <person name="Zhang X."/>
            <person name="Dehal P."/>
            <person name="Jiang R.H."/>
            <person name="Aerts A."/>
            <person name="Arredondo F.D."/>
            <person name="Baxter L."/>
            <person name="Bensasson D."/>
            <person name="Beynon J.L."/>
            <person name="Chapman J."/>
            <person name="Damasceno C.M."/>
            <person name="Dorrance A.E."/>
            <person name="Dou D."/>
            <person name="Dickerman A.W."/>
            <person name="Dubchak I.L."/>
            <person name="Garbelotto M."/>
            <person name="Gijzen M."/>
            <person name="Gordon S.G."/>
            <person name="Govers F."/>
            <person name="Grunwald N.J."/>
            <person name="Huang W."/>
            <person name="Ivors K.L."/>
            <person name="Jones R.W."/>
            <person name="Kamoun S."/>
            <person name="Krampis K."/>
            <person name="Lamour K.H."/>
            <person name="Lee M.K."/>
            <person name="McDonald W.H."/>
            <person name="Medina M."/>
            <person name="Meijer H.J."/>
            <person name="Nordberg E.K."/>
            <person name="Maclean D.J."/>
            <person name="Ospina-Giraldo M.D."/>
            <person name="Morris P.F."/>
            <person name="Phuntumart V."/>
            <person name="Putnam N.H."/>
            <person name="Rash S."/>
            <person name="Rose J.K."/>
            <person name="Sakihama Y."/>
            <person name="Salamov A.A."/>
            <person name="Savidor A."/>
            <person name="Scheuring C.F."/>
            <person name="Smith B.M."/>
            <person name="Sobral B.W."/>
            <person name="Terry A."/>
            <person name="Torto-Alalibo T.A."/>
            <person name="Win J."/>
            <person name="Xu Z."/>
            <person name="Zhang H."/>
            <person name="Grigoriev I.V."/>
            <person name="Rokhsar D.S."/>
            <person name="Boore J.L."/>
        </authorList>
    </citation>
    <scope>NUCLEOTIDE SEQUENCE [LARGE SCALE GENOMIC DNA]</scope>
    <source>
        <strain evidence="8">Pr102</strain>
    </source>
</reference>
<dbReference type="GO" id="GO:0003700">
    <property type="term" value="F:DNA-binding transcription factor activity"/>
    <property type="evidence" value="ECO:0007669"/>
    <property type="project" value="InterPro"/>
</dbReference>
<feature type="compositionally biased region" description="Low complexity" evidence="4">
    <location>
        <begin position="8"/>
        <end position="19"/>
    </location>
</feature>
<dbReference type="SUPFAM" id="SSF46689">
    <property type="entry name" value="Homeodomain-like"/>
    <property type="match status" value="2"/>
</dbReference>
<dbReference type="HOGENOM" id="CLU_571740_0_0_1"/>
<feature type="region of interest" description="Disordered" evidence="4">
    <location>
        <begin position="105"/>
        <end position="162"/>
    </location>
</feature>
<feature type="region of interest" description="Disordered" evidence="4">
    <location>
        <begin position="184"/>
        <end position="207"/>
    </location>
</feature>
<feature type="region of interest" description="Disordered" evidence="4">
    <location>
        <begin position="1"/>
        <end position="52"/>
    </location>
</feature>
<feature type="domain" description="Myb-like" evidence="5">
    <location>
        <begin position="202"/>
        <end position="256"/>
    </location>
</feature>
<dbReference type="STRING" id="164328.H3H1Z4"/>
<dbReference type="PROSITE" id="PS50090">
    <property type="entry name" value="MYB_LIKE"/>
    <property type="match status" value="2"/>
</dbReference>
<evidence type="ECO:0000256" key="3">
    <source>
        <dbReference type="ARBA" id="ARBA00023242"/>
    </source>
</evidence>
<sequence length="460" mass="49331">MNPGRPPASAAMQQATSAQLNSGAGHGSGRASYEGNDLSTVSSGTGRSEWRREEHGRFMQALENYGSRRTGDEWKLITDYVGTRTIEEVRLHGRQYLQRLVQQLPPSPVTATPNRYFTTAGSQNDPNRQNYQVPRDVNLQKPRGDKGKRAAPQSTAPLGGSNSLSTAALEAAQAMNMQFYNQSLQSVQPQQQPQQGGPTAPHRNGRRKPWTFQEDKAFETALAGWAGCKSYPWAKIAAAIPGMTAKDVRSRYEAMVGEVASIEAGDVPVPESLKSTGGARTQPPTSTLSRRAVPPPPIEVPPSNVGKDGAVGAFPSSTRSRRDSITMLSPTFLDLLANEAERSPGFFSPGNKKSAARGQPDKKFSSVEGDVKMEEIDAGPPAAAGKSDDPRRSTTPRIWNDFLADDFKFDDPLGTTPSHSSRKTPRSKASANTGEGSSTTKTAESDAGEQDVEMADASAA</sequence>
<evidence type="ECO:0000256" key="1">
    <source>
        <dbReference type="ARBA" id="ARBA00023015"/>
    </source>
</evidence>
<proteinExistence type="predicted"/>
<evidence type="ECO:0000313" key="7">
    <source>
        <dbReference type="EnsemblProtists" id="Phyra84348"/>
    </source>
</evidence>
<feature type="compositionally biased region" description="Low complexity" evidence="4">
    <location>
        <begin position="184"/>
        <end position="195"/>
    </location>
</feature>
<dbReference type="Proteomes" id="UP000005238">
    <property type="component" value="Unassembled WGS sequence"/>
</dbReference>
<feature type="compositionally biased region" description="Polar residues" evidence="4">
    <location>
        <begin position="427"/>
        <end position="442"/>
    </location>
</feature>
<feature type="compositionally biased region" description="Polar residues" evidence="4">
    <location>
        <begin position="152"/>
        <end position="162"/>
    </location>
</feature>
<dbReference type="EnsemblProtists" id="Phyra84348">
    <property type="protein sequence ID" value="Phyra84348"/>
    <property type="gene ID" value="Phyra84348"/>
</dbReference>
<dbReference type="Pfam" id="PF00249">
    <property type="entry name" value="Myb_DNA-binding"/>
    <property type="match status" value="2"/>
</dbReference>
<organism evidence="7 8">
    <name type="scientific">Phytophthora ramorum</name>
    <name type="common">Sudden oak death agent</name>
    <dbReference type="NCBI Taxonomy" id="164328"/>
    <lineage>
        <taxon>Eukaryota</taxon>
        <taxon>Sar</taxon>
        <taxon>Stramenopiles</taxon>
        <taxon>Oomycota</taxon>
        <taxon>Peronosporomycetes</taxon>
        <taxon>Peronosporales</taxon>
        <taxon>Peronosporaceae</taxon>
        <taxon>Phytophthora</taxon>
    </lineage>
</organism>
<dbReference type="SMART" id="SM00717">
    <property type="entry name" value="SANT"/>
    <property type="match status" value="2"/>
</dbReference>
<dbReference type="EMBL" id="DS566107">
    <property type="status" value="NOT_ANNOTATED_CDS"/>
    <property type="molecule type" value="Genomic_DNA"/>
</dbReference>
<evidence type="ECO:0000313" key="8">
    <source>
        <dbReference type="Proteomes" id="UP000005238"/>
    </source>
</evidence>
<dbReference type="InterPro" id="IPR009057">
    <property type="entry name" value="Homeodomain-like_sf"/>
</dbReference>
<dbReference type="AlphaFoldDB" id="H3H1Z4"/>
<keyword evidence="8" id="KW-1185">Reference proteome</keyword>
<feature type="compositionally biased region" description="Polar residues" evidence="4">
    <location>
        <begin position="109"/>
        <end position="132"/>
    </location>
</feature>
<keyword evidence="2" id="KW-0804">Transcription</keyword>
<dbReference type="InterPro" id="IPR044636">
    <property type="entry name" value="RADIALIS-like"/>
</dbReference>
<dbReference type="CDD" id="cd00167">
    <property type="entry name" value="SANT"/>
    <property type="match status" value="2"/>
</dbReference>
<dbReference type="VEuPathDB" id="FungiDB:KRP23_9716"/>
<feature type="domain" description="HTH myb-type" evidence="6">
    <location>
        <begin position="47"/>
        <end position="101"/>
    </location>
</feature>
<feature type="compositionally biased region" description="Basic and acidic residues" evidence="4">
    <location>
        <begin position="359"/>
        <end position="375"/>
    </location>
</feature>
<feature type="compositionally biased region" description="Polar residues" evidence="4">
    <location>
        <begin position="37"/>
        <end position="46"/>
    </location>
</feature>
<name>H3H1Z4_PHYRM</name>
<dbReference type="eggNOG" id="ENOG502SJIC">
    <property type="taxonomic scope" value="Eukaryota"/>
</dbReference>
<dbReference type="PANTHER" id="PTHR43952">
    <property type="entry name" value="MYB FAMILY TRANSCRIPTION FACTOR-RELATED"/>
    <property type="match status" value="1"/>
</dbReference>
<dbReference type="InParanoid" id="H3H1Z4"/>
<reference evidence="7" key="2">
    <citation type="submission" date="2015-06" db="UniProtKB">
        <authorList>
            <consortium name="EnsemblProtists"/>
        </authorList>
    </citation>
    <scope>IDENTIFICATION</scope>
    <source>
        <strain evidence="7">Pr102</strain>
    </source>
</reference>
<keyword evidence="1" id="KW-0805">Transcription regulation</keyword>
<accession>H3H1Z4</accession>
<dbReference type="InterPro" id="IPR017930">
    <property type="entry name" value="Myb_dom"/>
</dbReference>
<feature type="compositionally biased region" description="Polar residues" evidence="4">
    <location>
        <begin position="273"/>
        <end position="289"/>
    </location>
</feature>
<dbReference type="Gene3D" id="1.10.10.60">
    <property type="entry name" value="Homeodomain-like"/>
    <property type="match status" value="2"/>
</dbReference>
<evidence type="ECO:0000259" key="6">
    <source>
        <dbReference type="PROSITE" id="PS51294"/>
    </source>
</evidence>
<evidence type="ECO:0000256" key="4">
    <source>
        <dbReference type="SAM" id="MobiDB-lite"/>
    </source>
</evidence>
<dbReference type="OMA" id="PRIWNDF"/>
<dbReference type="VEuPathDB" id="FungiDB:KRP22_13627"/>